<evidence type="ECO:0000313" key="2">
    <source>
        <dbReference type="EMBL" id="KAI3959300.1"/>
    </source>
</evidence>
<dbReference type="EMBL" id="JAJJMB010001069">
    <property type="protein sequence ID" value="KAI3959300.1"/>
    <property type="molecule type" value="Genomic_DNA"/>
</dbReference>
<accession>A0AAD4TFW8</accession>
<keyword evidence="1" id="KW-0808">Transferase</keyword>
<sequence length="482" mass="54573">MSRATGLVRCLSRCTIKPYLGISKQAQLTHQQERKRKNLQQYIQKPQAYNLTPWDISLISAHYNQVGLLFAKPTSSLSISSVDNAGDQHRYSPGTLVDQLKHSLSRTLAHFLPLSGRFVTSKNDDQTSLSISIKCNDDSSQGVDFIHAAAPVTLYDILSPRYIPPIVRSFFASYDDGTMLMVKHDGNRACGWLFIGCSINHAVVDGMSFWHFFNAWAEICRAKENSDEFISRPAILERWFLKEHQKEVDNDEHQDTNSIIHLPFSHPDEFIHRYPPPPLVEKIFHFSAQSMSQLKEQANNDALVWRSLARARGFHAEQVTNCEICINDRKRLSPPLSDDYFGCYINIVTGKTKTWDLLSQNLGKAALILHEAIADHTDETIRSWLHDWKKEPKIFQLGSHYDNCSLIIGGSPKFNPYGCDFGWGKPLAVRSGWTNKFSGTVRMNPGQVGGGSVDLEIYLSPEAMSALESDEEFMDAHHEEIM</sequence>
<evidence type="ECO:0000313" key="3">
    <source>
        <dbReference type="Proteomes" id="UP001202328"/>
    </source>
</evidence>
<dbReference type="InterPro" id="IPR051283">
    <property type="entry name" value="Sec_Metabolite_Acyltrans"/>
</dbReference>
<dbReference type="PANTHER" id="PTHR31896:SF12">
    <property type="entry name" value="HXXXD-TYPE ACYL-TRANSFERASE FAMILY PROTEIN"/>
    <property type="match status" value="1"/>
</dbReference>
<dbReference type="Proteomes" id="UP001202328">
    <property type="component" value="Unassembled WGS sequence"/>
</dbReference>
<dbReference type="Pfam" id="PF02458">
    <property type="entry name" value="Transferase"/>
    <property type="match status" value="1"/>
</dbReference>
<comment type="caution">
    <text evidence="2">The sequence shown here is derived from an EMBL/GenBank/DDBJ whole genome shotgun (WGS) entry which is preliminary data.</text>
</comment>
<evidence type="ECO:0008006" key="4">
    <source>
        <dbReference type="Google" id="ProtNLM"/>
    </source>
</evidence>
<organism evidence="2 3">
    <name type="scientific">Papaver atlanticum</name>
    <dbReference type="NCBI Taxonomy" id="357466"/>
    <lineage>
        <taxon>Eukaryota</taxon>
        <taxon>Viridiplantae</taxon>
        <taxon>Streptophyta</taxon>
        <taxon>Embryophyta</taxon>
        <taxon>Tracheophyta</taxon>
        <taxon>Spermatophyta</taxon>
        <taxon>Magnoliopsida</taxon>
        <taxon>Ranunculales</taxon>
        <taxon>Papaveraceae</taxon>
        <taxon>Papaveroideae</taxon>
        <taxon>Papaver</taxon>
    </lineage>
</organism>
<keyword evidence="3" id="KW-1185">Reference proteome</keyword>
<evidence type="ECO:0000256" key="1">
    <source>
        <dbReference type="ARBA" id="ARBA00022679"/>
    </source>
</evidence>
<dbReference type="GO" id="GO:0016740">
    <property type="term" value="F:transferase activity"/>
    <property type="evidence" value="ECO:0007669"/>
    <property type="project" value="UniProtKB-KW"/>
</dbReference>
<reference evidence="2" key="1">
    <citation type="submission" date="2022-04" db="EMBL/GenBank/DDBJ databases">
        <title>A functionally conserved STORR gene fusion in Papaver species that diverged 16.8 million years ago.</title>
        <authorList>
            <person name="Catania T."/>
        </authorList>
    </citation>
    <scope>NUCLEOTIDE SEQUENCE</scope>
    <source>
        <strain evidence="2">S-188037</strain>
    </source>
</reference>
<dbReference type="Gene3D" id="3.30.559.10">
    <property type="entry name" value="Chloramphenicol acetyltransferase-like domain"/>
    <property type="match status" value="2"/>
</dbReference>
<dbReference type="InterPro" id="IPR023213">
    <property type="entry name" value="CAT-like_dom_sf"/>
</dbReference>
<dbReference type="PANTHER" id="PTHR31896">
    <property type="entry name" value="FAMILY REGULATORY PROTEIN, PUTATIVE (AFU_ORTHOLOGUE AFUA_3G14730)-RELATED"/>
    <property type="match status" value="1"/>
</dbReference>
<name>A0AAD4TFW8_9MAGN</name>
<protein>
    <recommendedName>
        <fullName evidence="4">HXXXD-type acyl-transferase family protein</fullName>
    </recommendedName>
</protein>
<proteinExistence type="predicted"/>
<dbReference type="AlphaFoldDB" id="A0AAD4TFW8"/>
<gene>
    <name evidence="2" type="ORF">MKW98_018890</name>
</gene>